<evidence type="ECO:0000313" key="5">
    <source>
        <dbReference type="Proteomes" id="UP001153636"/>
    </source>
</evidence>
<dbReference type="CDD" id="cd00037">
    <property type="entry name" value="CLECT"/>
    <property type="match status" value="1"/>
</dbReference>
<proteinExistence type="predicted"/>
<dbReference type="InterPro" id="IPR001304">
    <property type="entry name" value="C-type_lectin-like"/>
</dbReference>
<evidence type="ECO:0000313" key="4">
    <source>
        <dbReference type="EMBL" id="CAH1101936.1"/>
    </source>
</evidence>
<dbReference type="InterPro" id="IPR016187">
    <property type="entry name" value="CTDL_fold"/>
</dbReference>
<dbReference type="InterPro" id="IPR016186">
    <property type="entry name" value="C-type_lectin-like/link_sf"/>
</dbReference>
<organism evidence="4 5">
    <name type="scientific">Psylliodes chrysocephalus</name>
    <dbReference type="NCBI Taxonomy" id="3402493"/>
    <lineage>
        <taxon>Eukaryota</taxon>
        <taxon>Metazoa</taxon>
        <taxon>Ecdysozoa</taxon>
        <taxon>Arthropoda</taxon>
        <taxon>Hexapoda</taxon>
        <taxon>Insecta</taxon>
        <taxon>Pterygota</taxon>
        <taxon>Neoptera</taxon>
        <taxon>Endopterygota</taxon>
        <taxon>Coleoptera</taxon>
        <taxon>Polyphaga</taxon>
        <taxon>Cucujiformia</taxon>
        <taxon>Chrysomeloidea</taxon>
        <taxon>Chrysomelidae</taxon>
        <taxon>Galerucinae</taxon>
        <taxon>Alticini</taxon>
        <taxon>Psylliodes</taxon>
    </lineage>
</organism>
<name>A0A9P0CPQ3_9CUCU</name>
<dbReference type="OrthoDB" id="6338838at2759"/>
<dbReference type="SUPFAM" id="SSF56436">
    <property type="entry name" value="C-type lectin-like"/>
    <property type="match status" value="1"/>
</dbReference>
<gene>
    <name evidence="4" type="ORF">PSYICH_LOCUS3182</name>
</gene>
<dbReference type="SMART" id="SM00034">
    <property type="entry name" value="CLECT"/>
    <property type="match status" value="1"/>
</dbReference>
<dbReference type="InterPro" id="IPR050111">
    <property type="entry name" value="C-type_lectin/snaclec_domain"/>
</dbReference>
<dbReference type="InterPro" id="IPR018378">
    <property type="entry name" value="C-type_lectin_CS"/>
</dbReference>
<dbReference type="Gene3D" id="3.10.100.10">
    <property type="entry name" value="Mannose-Binding Protein A, subunit A"/>
    <property type="match status" value="1"/>
</dbReference>
<sequence>MAVLLQSLVVLSICAVLNAAACNNVEQTNNNCVADSWEQIFRSPSRSSILPLLRYKNKLYYMGVHFRANWYEALHFCESIHMKLLSIHSADENQIISKYVKAANKGTTEFWTGGTRLVDGTNFVWMPYGTRVEYTNWSGGQPSDVNEKCLQLWGSSDNLTWNDRDCNLGLFFICERCCESNTCPPGL</sequence>
<keyword evidence="2" id="KW-0732">Signal</keyword>
<dbReference type="EMBL" id="OV651824">
    <property type="protein sequence ID" value="CAH1101936.1"/>
    <property type="molecule type" value="Genomic_DNA"/>
</dbReference>
<feature type="signal peptide" evidence="2">
    <location>
        <begin position="1"/>
        <end position="19"/>
    </location>
</feature>
<evidence type="ECO:0000256" key="1">
    <source>
        <dbReference type="ARBA" id="ARBA00023157"/>
    </source>
</evidence>
<evidence type="ECO:0000259" key="3">
    <source>
        <dbReference type="SMART" id="SM00034"/>
    </source>
</evidence>
<keyword evidence="1" id="KW-1015">Disulfide bond</keyword>
<keyword evidence="5" id="KW-1185">Reference proteome</keyword>
<reference evidence="4" key="1">
    <citation type="submission" date="2022-01" db="EMBL/GenBank/DDBJ databases">
        <authorList>
            <person name="King R."/>
        </authorList>
    </citation>
    <scope>NUCLEOTIDE SEQUENCE</scope>
</reference>
<feature type="chain" id="PRO_5040425108" description="C-type lectin domain-containing protein" evidence="2">
    <location>
        <begin position="20"/>
        <end position="187"/>
    </location>
</feature>
<dbReference type="AlphaFoldDB" id="A0A9P0CPQ3"/>
<dbReference type="Proteomes" id="UP001153636">
    <property type="component" value="Chromosome 12"/>
</dbReference>
<feature type="domain" description="C-type lectin" evidence="3">
    <location>
        <begin position="32"/>
        <end position="175"/>
    </location>
</feature>
<accession>A0A9P0CPQ3</accession>
<dbReference type="Pfam" id="PF00059">
    <property type="entry name" value="Lectin_C"/>
    <property type="match status" value="1"/>
</dbReference>
<dbReference type="PANTHER" id="PTHR22803">
    <property type="entry name" value="MANNOSE, PHOSPHOLIPASE, LECTIN RECEPTOR RELATED"/>
    <property type="match status" value="1"/>
</dbReference>
<dbReference type="PROSITE" id="PS00615">
    <property type="entry name" value="C_TYPE_LECTIN_1"/>
    <property type="match status" value="1"/>
</dbReference>
<protein>
    <recommendedName>
        <fullName evidence="3">C-type lectin domain-containing protein</fullName>
    </recommendedName>
</protein>
<evidence type="ECO:0000256" key="2">
    <source>
        <dbReference type="SAM" id="SignalP"/>
    </source>
</evidence>